<evidence type="ECO:0008006" key="5">
    <source>
        <dbReference type="Google" id="ProtNLM"/>
    </source>
</evidence>
<reference evidence="4" key="1">
    <citation type="journal article" date="2019" name="Int. J. Syst. Evol. Microbiol.">
        <title>The Global Catalogue of Microorganisms (GCM) 10K type strain sequencing project: providing services to taxonomists for standard genome sequencing and annotation.</title>
        <authorList>
            <consortium name="The Broad Institute Genomics Platform"/>
            <consortium name="The Broad Institute Genome Sequencing Center for Infectious Disease"/>
            <person name="Wu L."/>
            <person name="Ma J."/>
        </authorList>
    </citation>
    <scope>NUCLEOTIDE SEQUENCE [LARGE SCALE GENOMIC DNA]</scope>
    <source>
        <strain evidence="4">DT43</strain>
    </source>
</reference>
<protein>
    <recommendedName>
        <fullName evidence="5">Membrane associated protein</fullName>
    </recommendedName>
</protein>
<proteinExistence type="predicted"/>
<evidence type="ECO:0000256" key="1">
    <source>
        <dbReference type="SAM" id="Coils"/>
    </source>
</evidence>
<keyword evidence="2" id="KW-0812">Transmembrane</keyword>
<sequence length="275" mass="31574">MPSQTPRKPIGWGPIIGLIVVFAIFSEDLIPLLLFIGAGYGVYYSVTRKSALENKNTALRLQDLKETISQCDRQIKLLESYLDDKNFTQYSILAKQILPNLATIKSETDALKSKIDLNIYKRIMKRAGNEEDKINIQLRALNISTDTSSTSEQEVDILTRAPEIVTTYQNIQRDHMEILEKLKNAENASELKALHDINMQRFKDILDGYLKIKETPKNYYNADERLAQAKTALEKFDKNLDETLRQLNESQLSDFEISLRMMEEKTQSHSSDTYS</sequence>
<organism evidence="3 4">
    <name type="scientific">Streptococcus caledonicus</name>
    <dbReference type="NCBI Taxonomy" id="2614158"/>
    <lineage>
        <taxon>Bacteria</taxon>
        <taxon>Bacillati</taxon>
        <taxon>Bacillota</taxon>
        <taxon>Bacilli</taxon>
        <taxon>Lactobacillales</taxon>
        <taxon>Streptococcaceae</taxon>
        <taxon>Streptococcus</taxon>
    </lineage>
</organism>
<evidence type="ECO:0000313" key="3">
    <source>
        <dbReference type="EMBL" id="MFC5631854.1"/>
    </source>
</evidence>
<dbReference type="RefSeq" id="WP_156806861.1">
    <property type="nucleotide sequence ID" value="NZ_JBHSOJ010000028.1"/>
</dbReference>
<keyword evidence="4" id="KW-1185">Reference proteome</keyword>
<evidence type="ECO:0000313" key="4">
    <source>
        <dbReference type="Proteomes" id="UP001596110"/>
    </source>
</evidence>
<accession>A0ABW0UHP9</accession>
<evidence type="ECO:0000256" key="2">
    <source>
        <dbReference type="SAM" id="Phobius"/>
    </source>
</evidence>
<dbReference type="Proteomes" id="UP001596110">
    <property type="component" value="Unassembled WGS sequence"/>
</dbReference>
<feature type="transmembrane region" description="Helical" evidence="2">
    <location>
        <begin position="12"/>
        <end position="43"/>
    </location>
</feature>
<gene>
    <name evidence="3" type="ORF">ACFPQ3_09885</name>
</gene>
<keyword evidence="1" id="KW-0175">Coiled coil</keyword>
<dbReference type="EMBL" id="JBHSOJ010000028">
    <property type="protein sequence ID" value="MFC5631854.1"/>
    <property type="molecule type" value="Genomic_DNA"/>
</dbReference>
<feature type="coiled-coil region" evidence="1">
    <location>
        <begin position="226"/>
        <end position="253"/>
    </location>
</feature>
<keyword evidence="2" id="KW-1133">Transmembrane helix</keyword>
<comment type="caution">
    <text evidence="3">The sequence shown here is derived from an EMBL/GenBank/DDBJ whole genome shotgun (WGS) entry which is preliminary data.</text>
</comment>
<keyword evidence="2" id="KW-0472">Membrane</keyword>
<name>A0ABW0UHP9_9STRE</name>